<dbReference type="Pfam" id="PF03009">
    <property type="entry name" value="GDPD"/>
    <property type="match status" value="1"/>
</dbReference>
<evidence type="ECO:0000313" key="10">
    <source>
        <dbReference type="Proteomes" id="UP001151699"/>
    </source>
</evidence>
<keyword evidence="4" id="KW-0319">Glycerol metabolism</keyword>
<dbReference type="AlphaFoldDB" id="A0A9Q0NFX7"/>
<evidence type="ECO:0000256" key="2">
    <source>
        <dbReference type="ARBA" id="ARBA00012247"/>
    </source>
</evidence>
<dbReference type="OrthoDB" id="1058301at2759"/>
<dbReference type="GO" id="GO:0006629">
    <property type="term" value="P:lipid metabolic process"/>
    <property type="evidence" value="ECO:0007669"/>
    <property type="project" value="InterPro"/>
</dbReference>
<keyword evidence="5" id="KW-0378">Hydrolase</keyword>
<dbReference type="Proteomes" id="UP001151699">
    <property type="component" value="Chromosome A"/>
</dbReference>
<dbReference type="PANTHER" id="PTHR43620:SF7">
    <property type="entry name" value="GLYCEROPHOSPHODIESTER PHOSPHODIESTERASE GDPD5-RELATED"/>
    <property type="match status" value="1"/>
</dbReference>
<evidence type="ECO:0000256" key="7">
    <source>
        <dbReference type="SAM" id="SignalP"/>
    </source>
</evidence>
<dbReference type="Gene3D" id="3.20.20.190">
    <property type="entry name" value="Phosphatidylinositol (PI) phosphodiesterase"/>
    <property type="match status" value="1"/>
</dbReference>
<evidence type="ECO:0000256" key="4">
    <source>
        <dbReference type="ARBA" id="ARBA00022798"/>
    </source>
</evidence>
<dbReference type="PANTHER" id="PTHR43620">
    <property type="entry name" value="GLYCEROPHOSPHORYL DIESTER PHOSPHODIESTERASE"/>
    <property type="match status" value="1"/>
</dbReference>
<evidence type="ECO:0000313" key="9">
    <source>
        <dbReference type="EMBL" id="KAJ6649363.1"/>
    </source>
</evidence>
<feature type="domain" description="GP-PDE" evidence="8">
    <location>
        <begin position="31"/>
        <end position="310"/>
    </location>
</feature>
<name>A0A9Q0NFX7_9DIPT</name>
<evidence type="ECO:0000256" key="1">
    <source>
        <dbReference type="ARBA" id="ARBA00007277"/>
    </source>
</evidence>
<dbReference type="SUPFAM" id="SSF51695">
    <property type="entry name" value="PLC-like phosphodiesterases"/>
    <property type="match status" value="1"/>
</dbReference>
<gene>
    <name evidence="9" type="primary">GDPD6</name>
    <name evidence="9" type="ORF">Bhyg_04597</name>
</gene>
<accession>A0A9Q0NFX7</accession>
<feature type="chain" id="PRO_5040496362" description="glycerophosphodiester phosphodiesterase" evidence="7">
    <location>
        <begin position="21"/>
        <end position="402"/>
    </location>
</feature>
<protein>
    <recommendedName>
        <fullName evidence="2">glycerophosphodiester phosphodiesterase</fullName>
        <ecNumber evidence="2">3.1.4.46</ecNumber>
    </recommendedName>
</protein>
<dbReference type="EMBL" id="WJQU01000001">
    <property type="protein sequence ID" value="KAJ6649363.1"/>
    <property type="molecule type" value="Genomic_DNA"/>
</dbReference>
<comment type="similarity">
    <text evidence="1">Belongs to the glycerophosphoryl diester phosphodiesterase family.</text>
</comment>
<reference evidence="9" key="1">
    <citation type="submission" date="2022-07" db="EMBL/GenBank/DDBJ databases">
        <authorList>
            <person name="Trinca V."/>
            <person name="Uliana J.V.C."/>
            <person name="Torres T.T."/>
            <person name="Ward R.J."/>
            <person name="Monesi N."/>
        </authorList>
    </citation>
    <scope>NUCLEOTIDE SEQUENCE</scope>
    <source>
        <strain evidence="9">HSMRA1968</strain>
        <tissue evidence="9">Whole embryos</tissue>
    </source>
</reference>
<proteinExistence type="inferred from homology"/>
<keyword evidence="3 7" id="KW-0732">Signal</keyword>
<dbReference type="PROSITE" id="PS51704">
    <property type="entry name" value="GP_PDE"/>
    <property type="match status" value="1"/>
</dbReference>
<organism evidence="9 10">
    <name type="scientific">Pseudolycoriella hygida</name>
    <dbReference type="NCBI Taxonomy" id="35572"/>
    <lineage>
        <taxon>Eukaryota</taxon>
        <taxon>Metazoa</taxon>
        <taxon>Ecdysozoa</taxon>
        <taxon>Arthropoda</taxon>
        <taxon>Hexapoda</taxon>
        <taxon>Insecta</taxon>
        <taxon>Pterygota</taxon>
        <taxon>Neoptera</taxon>
        <taxon>Endopterygota</taxon>
        <taxon>Diptera</taxon>
        <taxon>Nematocera</taxon>
        <taxon>Sciaroidea</taxon>
        <taxon>Sciaridae</taxon>
        <taxon>Pseudolycoriella</taxon>
    </lineage>
</organism>
<evidence type="ECO:0000256" key="6">
    <source>
        <dbReference type="ARBA" id="ARBA00047512"/>
    </source>
</evidence>
<evidence type="ECO:0000256" key="5">
    <source>
        <dbReference type="ARBA" id="ARBA00022801"/>
    </source>
</evidence>
<dbReference type="EC" id="3.1.4.46" evidence="2"/>
<evidence type="ECO:0000259" key="8">
    <source>
        <dbReference type="PROSITE" id="PS51704"/>
    </source>
</evidence>
<comment type="caution">
    <text evidence="9">The sequence shown here is derived from an EMBL/GenBank/DDBJ whole genome shotgun (WGS) entry which is preliminary data.</text>
</comment>
<keyword evidence="10" id="KW-1185">Reference proteome</keyword>
<comment type="catalytic activity">
    <reaction evidence="6">
        <text>a sn-glycero-3-phosphodiester + H2O = an alcohol + sn-glycerol 3-phosphate + H(+)</text>
        <dbReference type="Rhea" id="RHEA:12969"/>
        <dbReference type="ChEBI" id="CHEBI:15377"/>
        <dbReference type="ChEBI" id="CHEBI:15378"/>
        <dbReference type="ChEBI" id="CHEBI:30879"/>
        <dbReference type="ChEBI" id="CHEBI:57597"/>
        <dbReference type="ChEBI" id="CHEBI:83408"/>
        <dbReference type="EC" id="3.1.4.46"/>
    </reaction>
</comment>
<dbReference type="GO" id="GO:0006071">
    <property type="term" value="P:glycerol metabolic process"/>
    <property type="evidence" value="ECO:0007669"/>
    <property type="project" value="UniProtKB-KW"/>
</dbReference>
<dbReference type="InterPro" id="IPR017946">
    <property type="entry name" value="PLC-like_Pdiesterase_TIM-brl"/>
</dbReference>
<dbReference type="GO" id="GO:0008889">
    <property type="term" value="F:glycerophosphodiester phosphodiesterase activity"/>
    <property type="evidence" value="ECO:0007669"/>
    <property type="project" value="UniProtKB-EC"/>
</dbReference>
<dbReference type="InterPro" id="IPR030395">
    <property type="entry name" value="GP_PDE_dom"/>
</dbReference>
<sequence length="402" mass="46383">MMENSLKFWLFISLLNCSRGQLWNTIDGRPSIFLAHQGEKVFMPSHTLPGYEIAAITGAEYVEPDLVMTKDNVLVCYHDVTLKRGTNIEEHPELEHLKRNFSGIIGVVYENIVNDFFVEDLTLEELKTLRVKQNTDGVRLQYFNYFLKIPTFQEYIDVIHKMTVTLNRTIGIIPELKHPSFRNRNFSNPHLMEDIFLESLQSNGYALNSSQNSSCRAIFDNVNITIICPPVIIQNFDKNALEYISTKTDLDLMMVVHPDLPWVTFQGMAEVSTFSSYYCVWKEYMYVGVEAELAYHNKTYDVDLIESMGGFVPAGQFVTEAHRLGMKMALFTINDSREPSRRGCAVTPGCDPENKEEELFYFFEMGVDAIFIESLAESREMRMKFDFQLRMNETKVEEPSSK</sequence>
<feature type="signal peptide" evidence="7">
    <location>
        <begin position="1"/>
        <end position="20"/>
    </location>
</feature>
<evidence type="ECO:0000256" key="3">
    <source>
        <dbReference type="ARBA" id="ARBA00022729"/>
    </source>
</evidence>